<evidence type="ECO:0000256" key="9">
    <source>
        <dbReference type="ARBA" id="ARBA00023242"/>
    </source>
</evidence>
<evidence type="ECO:0000256" key="5">
    <source>
        <dbReference type="ARBA" id="ARBA00022491"/>
    </source>
</evidence>
<dbReference type="GO" id="GO:0006355">
    <property type="term" value="P:regulation of DNA-templated transcription"/>
    <property type="evidence" value="ECO:0007669"/>
    <property type="project" value="InterPro"/>
</dbReference>
<dbReference type="Pfam" id="PF04065">
    <property type="entry name" value="Not3"/>
    <property type="match status" value="1"/>
</dbReference>
<evidence type="ECO:0000259" key="14">
    <source>
        <dbReference type="Pfam" id="PF04153"/>
    </source>
</evidence>
<feature type="region of interest" description="Disordered" evidence="12">
    <location>
        <begin position="420"/>
        <end position="520"/>
    </location>
</feature>
<dbReference type="GO" id="GO:0030015">
    <property type="term" value="C:CCR4-NOT core complex"/>
    <property type="evidence" value="ECO:0007669"/>
    <property type="project" value="UniProtKB-UniRule"/>
</dbReference>
<evidence type="ECO:0000256" key="6">
    <source>
        <dbReference type="ARBA" id="ARBA00022553"/>
    </source>
</evidence>
<feature type="compositionally biased region" description="Acidic residues" evidence="12">
    <location>
        <begin position="253"/>
        <end position="266"/>
    </location>
</feature>
<feature type="compositionally biased region" description="Low complexity" evidence="12">
    <location>
        <begin position="434"/>
        <end position="451"/>
    </location>
</feature>
<dbReference type="GO" id="GO:0005634">
    <property type="term" value="C:nucleus"/>
    <property type="evidence" value="ECO:0007669"/>
    <property type="project" value="UniProtKB-SubCell"/>
</dbReference>
<evidence type="ECO:0000256" key="11">
    <source>
        <dbReference type="SAM" id="Coils"/>
    </source>
</evidence>
<feature type="compositionally biased region" description="Low complexity" evidence="12">
    <location>
        <begin position="475"/>
        <end position="500"/>
    </location>
</feature>
<proteinExistence type="inferred from homology"/>
<dbReference type="GO" id="GO:0000932">
    <property type="term" value="C:P-body"/>
    <property type="evidence" value="ECO:0007669"/>
    <property type="project" value="UniProtKB-UniRule"/>
</dbReference>
<keyword evidence="11" id="KW-0175">Coiled coil</keyword>
<sequence>MSRKLQSEIERVFKKVAEGIEDFEDCHDKVLNASNASQKEKYETDLKKEIKKLQRLRDQIKTWIQSNEIKDKQDLLHHRKLIEKQMEKFKAIEKEMKTKAFSKEGLLQSTKLDPKEKEKLDLCNWLVDSVDLLSTQIDVLEASAETIEGALGKKRRDPNKVEKLTQLQERVERHKYHIRCLERIQRLLENESLSTEQVQGIQEDVNYYVEENENEEFIEDEFIYDELPLDDDDMLYAVAGDDDLHDSSSSSESDSESDNDSNESDDDTGRERQSTPIEPEPSTAGGSVGGGRSALGSKHASSVRLSATTPAPVSVTPAPSTASISIPSSAAVPIAPQLPTLPPAPVESKNAWADVKESVLSPSKPGSTPVGAGHAHPLANLAQPWAAVASQNAATLSNALSVAGPSVGIGATTPSALKQTASTDKIVGDSRPMSAAVTRPSTAAPAVASASINDAAQPQPQPPSTSLAANGPAKANTQASVATTTAQQAAAPKALPRASTSPIGTKRASSDEQSRSSMQRPKYFTLFQDNEVPDAFADLMATFMKAKQQFLGKRGGGVLSAQRHMLDMSLQGMPGLLDQERPKLHGRGAQINTPSYYPQTALPVIEHPGMASHLDLDTLFFAFYYQANTYQQYLAAKELNRQSWRFHKKYLTWFQRYEEPSDITDDYEQGTYIYFDYEGGWCQRRKTEFRFEYQYLEDTELA</sequence>
<protein>
    <recommendedName>
        <fullName evidence="10">General negative regulator of transcription subunit</fullName>
    </recommendedName>
</protein>
<evidence type="ECO:0000256" key="1">
    <source>
        <dbReference type="ARBA" id="ARBA00004123"/>
    </source>
</evidence>
<feature type="compositionally biased region" description="Low complexity" evidence="12">
    <location>
        <begin position="306"/>
        <end position="323"/>
    </location>
</feature>
<name>A0A9W8IHH0_9FUNG</name>
<dbReference type="Pfam" id="PF04153">
    <property type="entry name" value="NOT2_3_5_C"/>
    <property type="match status" value="1"/>
</dbReference>
<accession>A0A9W8IHH0</accession>
<evidence type="ECO:0000313" key="15">
    <source>
        <dbReference type="EMBL" id="KAJ2863951.1"/>
    </source>
</evidence>
<dbReference type="GO" id="GO:0000289">
    <property type="term" value="P:nuclear-transcribed mRNA poly(A) tail shortening"/>
    <property type="evidence" value="ECO:0007669"/>
    <property type="project" value="UniProtKB-ARBA"/>
</dbReference>
<keyword evidence="10" id="KW-0010">Activator</keyword>
<dbReference type="InterPro" id="IPR007282">
    <property type="entry name" value="NOT2/3/5_C"/>
</dbReference>
<comment type="subcellular location">
    <subcellularLocation>
        <location evidence="2 10">Cytoplasm</location>
    </subcellularLocation>
    <subcellularLocation>
        <location evidence="1 10">Nucleus</location>
    </subcellularLocation>
</comment>
<keyword evidence="9 10" id="KW-0539">Nucleus</keyword>
<gene>
    <name evidence="15" type="primary">NOT5</name>
    <name evidence="15" type="ORF">GGH94_003264</name>
</gene>
<feature type="coiled-coil region" evidence="11">
    <location>
        <begin position="39"/>
        <end position="66"/>
    </location>
</feature>
<reference evidence="15" key="1">
    <citation type="submission" date="2022-07" db="EMBL/GenBank/DDBJ databases">
        <title>Phylogenomic reconstructions and comparative analyses of Kickxellomycotina fungi.</title>
        <authorList>
            <person name="Reynolds N.K."/>
            <person name="Stajich J.E."/>
            <person name="Barry K."/>
            <person name="Grigoriev I.V."/>
            <person name="Crous P."/>
            <person name="Smith M.E."/>
        </authorList>
    </citation>
    <scope>NUCLEOTIDE SEQUENCE</scope>
    <source>
        <strain evidence="15">RSA 476</strain>
    </source>
</reference>
<dbReference type="PIRSF" id="PIRSF005290">
    <property type="entry name" value="NOT_su_3_5"/>
    <property type="match status" value="1"/>
</dbReference>
<dbReference type="InterPro" id="IPR007207">
    <property type="entry name" value="Not_N"/>
</dbReference>
<dbReference type="Proteomes" id="UP001140074">
    <property type="component" value="Unassembled WGS sequence"/>
</dbReference>
<evidence type="ECO:0000256" key="2">
    <source>
        <dbReference type="ARBA" id="ARBA00004496"/>
    </source>
</evidence>
<keyword evidence="7 10" id="KW-0805">Transcription regulation</keyword>
<evidence type="ECO:0000256" key="3">
    <source>
        <dbReference type="ARBA" id="ARBA00007682"/>
    </source>
</evidence>
<evidence type="ECO:0000313" key="16">
    <source>
        <dbReference type="Proteomes" id="UP001140074"/>
    </source>
</evidence>
<evidence type="ECO:0000256" key="10">
    <source>
        <dbReference type="PIRNR" id="PIRNR005290"/>
    </source>
</evidence>
<feature type="domain" description="NOT2/NOT3/NOT5 C-terminal" evidence="14">
    <location>
        <begin position="572"/>
        <end position="696"/>
    </location>
</feature>
<dbReference type="AlphaFoldDB" id="A0A9W8IHH0"/>
<comment type="similarity">
    <text evidence="3 10">Belongs to the CNOT2/3/5 family.</text>
</comment>
<keyword evidence="16" id="KW-1185">Reference proteome</keyword>
<dbReference type="InterPro" id="IPR040168">
    <property type="entry name" value="Not2/3/5"/>
</dbReference>
<keyword evidence="8 10" id="KW-0804">Transcription</keyword>
<feature type="region of interest" description="Disordered" evidence="12">
    <location>
        <begin position="240"/>
        <end position="323"/>
    </location>
</feature>
<evidence type="ECO:0000256" key="7">
    <source>
        <dbReference type="ARBA" id="ARBA00023015"/>
    </source>
</evidence>
<evidence type="ECO:0000256" key="8">
    <source>
        <dbReference type="ARBA" id="ARBA00023163"/>
    </source>
</evidence>
<evidence type="ECO:0000256" key="4">
    <source>
        <dbReference type="ARBA" id="ARBA00022490"/>
    </source>
</evidence>
<dbReference type="InterPro" id="IPR012270">
    <property type="entry name" value="CCR4-NOT_su3/5"/>
</dbReference>
<comment type="function">
    <text evidence="10">Acts as component of the CCR4-NOT core complex, which in the nucleus seems to be a general transcription factor, and in the cytoplasm the major mRNA deadenylase involved in mRNA turnover. The NOT protein subcomplex negatively regulates the basal and activated transcription of many genes. Preferentially affects TC-type TATA element-dependent transcription. Could directly or indirectly inhibit component(s) of the general transcription machinery.</text>
</comment>
<keyword evidence="5 10" id="KW-0678">Repressor</keyword>
<feature type="domain" description="CCR4-Not complex component Not N-terminal" evidence="13">
    <location>
        <begin position="2"/>
        <end position="229"/>
    </location>
</feature>
<keyword evidence="6" id="KW-0597">Phosphoprotein</keyword>
<organism evidence="15 16">
    <name type="scientific">Coemansia aciculifera</name>
    <dbReference type="NCBI Taxonomy" id="417176"/>
    <lineage>
        <taxon>Eukaryota</taxon>
        <taxon>Fungi</taxon>
        <taxon>Fungi incertae sedis</taxon>
        <taxon>Zoopagomycota</taxon>
        <taxon>Kickxellomycotina</taxon>
        <taxon>Kickxellomycetes</taxon>
        <taxon>Kickxellales</taxon>
        <taxon>Kickxellaceae</taxon>
        <taxon>Coemansia</taxon>
    </lineage>
</organism>
<dbReference type="EMBL" id="JANBUY010000105">
    <property type="protein sequence ID" value="KAJ2863951.1"/>
    <property type="molecule type" value="Genomic_DNA"/>
</dbReference>
<dbReference type="Gene3D" id="2.30.30.1020">
    <property type="entry name" value="CCR4-NOT complex subunit 2/3/5, C-terminal domain"/>
    <property type="match status" value="1"/>
</dbReference>
<evidence type="ECO:0000256" key="12">
    <source>
        <dbReference type="SAM" id="MobiDB-lite"/>
    </source>
</evidence>
<dbReference type="InterPro" id="IPR038635">
    <property type="entry name" value="CCR4-NOT_su2/3/5_C_sf"/>
</dbReference>
<comment type="caution">
    <text evidence="15">The sequence shown here is derived from an EMBL/GenBank/DDBJ whole genome shotgun (WGS) entry which is preliminary data.</text>
</comment>
<evidence type="ECO:0000259" key="13">
    <source>
        <dbReference type="Pfam" id="PF04065"/>
    </source>
</evidence>
<dbReference type="PANTHER" id="PTHR23326">
    <property type="entry name" value="CCR4 NOT-RELATED"/>
    <property type="match status" value="1"/>
</dbReference>
<keyword evidence="4 10" id="KW-0963">Cytoplasm</keyword>